<keyword evidence="1" id="KW-1133">Transmembrane helix</keyword>
<comment type="caution">
    <text evidence="2">The sequence shown here is derived from an EMBL/GenBank/DDBJ whole genome shotgun (WGS) entry which is preliminary data.</text>
</comment>
<accession>A0A9P6E4M3</accession>
<reference evidence="2" key="1">
    <citation type="submission" date="2020-11" db="EMBL/GenBank/DDBJ databases">
        <authorList>
            <consortium name="DOE Joint Genome Institute"/>
            <person name="Ahrendt S."/>
            <person name="Riley R."/>
            <person name="Andreopoulos W."/>
            <person name="Labutti K."/>
            <person name="Pangilinan J."/>
            <person name="Ruiz-Duenas F.J."/>
            <person name="Barrasa J.M."/>
            <person name="Sanchez-Garcia M."/>
            <person name="Camarero S."/>
            <person name="Miyauchi S."/>
            <person name="Serrano A."/>
            <person name="Linde D."/>
            <person name="Babiker R."/>
            <person name="Drula E."/>
            <person name="Ayuso-Fernandez I."/>
            <person name="Pacheco R."/>
            <person name="Padilla G."/>
            <person name="Ferreira P."/>
            <person name="Barriuso J."/>
            <person name="Kellner H."/>
            <person name="Castanera R."/>
            <person name="Alfaro M."/>
            <person name="Ramirez L."/>
            <person name="Pisabarro A.G."/>
            <person name="Kuo A."/>
            <person name="Tritt A."/>
            <person name="Lipzen A."/>
            <person name="He G."/>
            <person name="Yan M."/>
            <person name="Ng V."/>
            <person name="Cullen D."/>
            <person name="Martin F."/>
            <person name="Rosso M.-N."/>
            <person name="Henrissat B."/>
            <person name="Hibbett D."/>
            <person name="Martinez A.T."/>
            <person name="Grigoriev I.V."/>
        </authorList>
    </citation>
    <scope>NUCLEOTIDE SEQUENCE</scope>
    <source>
        <strain evidence="2">CBS 506.95</strain>
    </source>
</reference>
<evidence type="ECO:0000313" key="3">
    <source>
        <dbReference type="Proteomes" id="UP000807306"/>
    </source>
</evidence>
<dbReference type="Proteomes" id="UP000807306">
    <property type="component" value="Unassembled WGS sequence"/>
</dbReference>
<organism evidence="2 3">
    <name type="scientific">Crepidotus variabilis</name>
    <dbReference type="NCBI Taxonomy" id="179855"/>
    <lineage>
        <taxon>Eukaryota</taxon>
        <taxon>Fungi</taxon>
        <taxon>Dikarya</taxon>
        <taxon>Basidiomycota</taxon>
        <taxon>Agaricomycotina</taxon>
        <taxon>Agaricomycetes</taxon>
        <taxon>Agaricomycetidae</taxon>
        <taxon>Agaricales</taxon>
        <taxon>Agaricineae</taxon>
        <taxon>Crepidotaceae</taxon>
        <taxon>Crepidotus</taxon>
    </lineage>
</organism>
<dbReference type="EMBL" id="MU157950">
    <property type="protein sequence ID" value="KAF9522343.1"/>
    <property type="molecule type" value="Genomic_DNA"/>
</dbReference>
<keyword evidence="3" id="KW-1185">Reference proteome</keyword>
<feature type="non-terminal residue" evidence="2">
    <location>
        <position position="1"/>
    </location>
</feature>
<proteinExistence type="predicted"/>
<name>A0A9P6E4M3_9AGAR</name>
<keyword evidence="1" id="KW-0472">Membrane</keyword>
<protein>
    <submittedName>
        <fullName evidence="2">Uncharacterized protein</fullName>
    </submittedName>
</protein>
<dbReference type="AlphaFoldDB" id="A0A9P6E4M3"/>
<gene>
    <name evidence="2" type="ORF">CPB83DRAFT_864641</name>
</gene>
<sequence length="58" mass="6272">MIGEVILEVGGVDRGLLDCFLSLFFDFASAEPGTISSSTWIILLSSFIFLALTEKIST</sequence>
<evidence type="ECO:0000313" key="2">
    <source>
        <dbReference type="EMBL" id="KAF9522343.1"/>
    </source>
</evidence>
<keyword evidence="1" id="KW-0812">Transmembrane</keyword>
<feature type="transmembrane region" description="Helical" evidence="1">
    <location>
        <begin position="33"/>
        <end position="52"/>
    </location>
</feature>
<evidence type="ECO:0000256" key="1">
    <source>
        <dbReference type="SAM" id="Phobius"/>
    </source>
</evidence>